<evidence type="ECO:0000259" key="8">
    <source>
        <dbReference type="Pfam" id="PF02687"/>
    </source>
</evidence>
<dbReference type="Proteomes" id="UP001518140">
    <property type="component" value="Unassembled WGS sequence"/>
</dbReference>
<comment type="subcellular location">
    <subcellularLocation>
        <location evidence="1">Cell membrane</location>
        <topology evidence="1">Multi-pass membrane protein</topology>
    </subcellularLocation>
</comment>
<organism evidence="10 11">
    <name type="scientific">Streptomyces ureilyticus</name>
    <dbReference type="NCBI Taxonomy" id="1775131"/>
    <lineage>
        <taxon>Bacteria</taxon>
        <taxon>Bacillati</taxon>
        <taxon>Actinomycetota</taxon>
        <taxon>Actinomycetes</taxon>
        <taxon>Kitasatosporales</taxon>
        <taxon>Streptomycetaceae</taxon>
        <taxon>Streptomyces</taxon>
    </lineage>
</organism>
<evidence type="ECO:0000256" key="6">
    <source>
        <dbReference type="ARBA" id="ARBA00038076"/>
    </source>
</evidence>
<feature type="transmembrane region" description="Helical" evidence="7">
    <location>
        <begin position="838"/>
        <end position="858"/>
    </location>
</feature>
<protein>
    <submittedName>
        <fullName evidence="10">FtsX-like permease family protein</fullName>
    </submittedName>
</protein>
<feature type="transmembrane region" description="Helical" evidence="7">
    <location>
        <begin position="360"/>
        <end position="382"/>
    </location>
</feature>
<feature type="transmembrane region" description="Helical" evidence="7">
    <location>
        <begin position="744"/>
        <end position="773"/>
    </location>
</feature>
<dbReference type="PANTHER" id="PTHR30572">
    <property type="entry name" value="MEMBRANE COMPONENT OF TRANSPORTER-RELATED"/>
    <property type="match status" value="1"/>
</dbReference>
<dbReference type="EMBL" id="JAAKZX010000044">
    <property type="protein sequence ID" value="NGO43698.1"/>
    <property type="molecule type" value="Genomic_DNA"/>
</dbReference>
<feature type="transmembrane region" description="Helical" evidence="7">
    <location>
        <begin position="314"/>
        <end position="340"/>
    </location>
</feature>
<feature type="transmembrane region" description="Helical" evidence="7">
    <location>
        <begin position="439"/>
        <end position="459"/>
    </location>
</feature>
<dbReference type="PANTHER" id="PTHR30572:SF4">
    <property type="entry name" value="ABC TRANSPORTER PERMEASE YTRF"/>
    <property type="match status" value="1"/>
</dbReference>
<comment type="caution">
    <text evidence="10">The sequence shown here is derived from an EMBL/GenBank/DDBJ whole genome shotgun (WGS) entry which is preliminary data.</text>
</comment>
<evidence type="ECO:0000259" key="9">
    <source>
        <dbReference type="Pfam" id="PF12704"/>
    </source>
</evidence>
<feature type="domain" description="MacB-like periplasmic core" evidence="9">
    <location>
        <begin position="17"/>
        <end position="232"/>
    </location>
</feature>
<feature type="transmembrane region" description="Helical" evidence="7">
    <location>
        <begin position="798"/>
        <end position="818"/>
    </location>
</feature>
<dbReference type="RefSeq" id="WP_165340304.1">
    <property type="nucleotide sequence ID" value="NZ_JAAKZX010000044.1"/>
</dbReference>
<evidence type="ECO:0000256" key="7">
    <source>
        <dbReference type="SAM" id="Phobius"/>
    </source>
</evidence>
<keyword evidence="2" id="KW-1003">Cell membrane</keyword>
<feature type="domain" description="ABC3 transporter permease C-terminal" evidence="8">
    <location>
        <begin position="752"/>
        <end position="868"/>
    </location>
</feature>
<dbReference type="Pfam" id="PF02687">
    <property type="entry name" value="FtsX"/>
    <property type="match status" value="2"/>
</dbReference>
<evidence type="ECO:0000313" key="11">
    <source>
        <dbReference type="Proteomes" id="UP001518140"/>
    </source>
</evidence>
<dbReference type="InterPro" id="IPR025857">
    <property type="entry name" value="MacB_PCD"/>
</dbReference>
<accession>A0ABX0DPP4</accession>
<proteinExistence type="inferred from homology"/>
<keyword evidence="3 7" id="KW-0812">Transmembrane</keyword>
<dbReference type="Pfam" id="PF12704">
    <property type="entry name" value="MacB_PCD"/>
    <property type="match status" value="2"/>
</dbReference>
<feature type="transmembrane region" description="Helical" evidence="7">
    <location>
        <begin position="465"/>
        <end position="492"/>
    </location>
</feature>
<name>A0ABX0DPP4_9ACTN</name>
<evidence type="ECO:0000256" key="4">
    <source>
        <dbReference type="ARBA" id="ARBA00022989"/>
    </source>
</evidence>
<feature type="domain" description="MacB-like periplasmic core" evidence="9">
    <location>
        <begin position="512"/>
        <end position="718"/>
    </location>
</feature>
<keyword evidence="5 7" id="KW-0472">Membrane</keyword>
<feature type="transmembrane region" description="Helical" evidence="7">
    <location>
        <begin position="265"/>
        <end position="291"/>
    </location>
</feature>
<reference evidence="10 11" key="1">
    <citation type="submission" date="2020-02" db="EMBL/GenBank/DDBJ databases">
        <title>Whole-genome analyses of novel actinobacteria.</title>
        <authorList>
            <person name="Sahin N."/>
            <person name="Tokatli A."/>
        </authorList>
    </citation>
    <scope>NUCLEOTIDE SEQUENCE [LARGE SCALE GENOMIC DNA]</scope>
    <source>
        <strain evidence="10 11">YC419</strain>
    </source>
</reference>
<evidence type="ECO:0000256" key="3">
    <source>
        <dbReference type="ARBA" id="ARBA00022692"/>
    </source>
</evidence>
<sequence>MLKATLRSFLAHKGRLLLSALAVLLSVAFVAGSLIFSDTVTRTFDRLFASTSADVTVLPREELNSQLPSGAVQTVDASIEDRIARVDGVADTHLDVSVEGVTVVDSENESVGPTTGAPTIATGWYVTDRSPVELTSGHEPRGPGEALIDADTADNKDVGIGDTLTVIAQPGSFKVKIVGIATFTTTNPGAALVFLDIPTAQTKLLGKEGLATSIAVTAEEGVSDAALKQRVSREVGTETYEVETADEQAESAAAELGGFLDVIKYVMLGFAGIAVLVGVFLIVNTFSMLIAQRTRELGLLRALGADRRQVRRSVLLEAALLGLVGSTLGLATGIGLAFALIELMSLLGMNLKSTEMVIGWATPVSAYVVGVGVTFVAAYLPARRAAGVSPMAALADAEIAGVGRPLRVRAIVGTVVGALGSAALVGCVTATETGSAASLLGLGVVLTLIATVIAGPLLVRPFIRVLGVLLKLIAPLLLVFPFVRVLVGDFSARFRSIGRMSQRNALRNPRRTGATAAALMVGLALVGGMSVASESMTKSFDQQIDETLGADFVVQNSNFQPFPQEITEKVGDTDGVGIVVRQRFAAIAARLPDGDRVETGAAGYGDQLDEVANITYARGDTAAALAPGNMAMDVDYAKDHDVRMGSVIPIEFQAGRQTELRVAALTDQEGGEGFGAQGAMYFGLATLERYVPGGQDSTLYVNAASGTSADTLRERLDQTLDPYPQVEVRDQADYKELIRGQIAVLLYLVYALLGLAIIIAVLGVVNTLALSVVERTREIGLLRAIGLARRQLRRMIRLESVVIAVFGAVLGLALGLVWGVCVQQVLALQGMTALAIPWFTIVAVVVGSAVVGIVAALLPALRASRMNVLAAIAHE</sequence>
<dbReference type="InterPro" id="IPR003838">
    <property type="entry name" value="ABC3_permease_C"/>
</dbReference>
<dbReference type="InterPro" id="IPR050250">
    <property type="entry name" value="Macrolide_Exporter_MacB"/>
</dbReference>
<evidence type="ECO:0000256" key="5">
    <source>
        <dbReference type="ARBA" id="ARBA00023136"/>
    </source>
</evidence>
<feature type="domain" description="ABC3 transporter permease C-terminal" evidence="8">
    <location>
        <begin position="270"/>
        <end position="390"/>
    </location>
</feature>
<gene>
    <name evidence="10" type="ORF">G6048_16570</name>
</gene>
<keyword evidence="4 7" id="KW-1133">Transmembrane helix</keyword>
<keyword evidence="11" id="KW-1185">Reference proteome</keyword>
<evidence type="ECO:0000256" key="2">
    <source>
        <dbReference type="ARBA" id="ARBA00022475"/>
    </source>
</evidence>
<comment type="similarity">
    <text evidence="6">Belongs to the ABC-4 integral membrane protein family.</text>
</comment>
<evidence type="ECO:0000256" key="1">
    <source>
        <dbReference type="ARBA" id="ARBA00004651"/>
    </source>
</evidence>
<evidence type="ECO:0000313" key="10">
    <source>
        <dbReference type="EMBL" id="NGO43698.1"/>
    </source>
</evidence>